<dbReference type="SUPFAM" id="SSF53187">
    <property type="entry name" value="Zn-dependent exopeptidases"/>
    <property type="match status" value="1"/>
</dbReference>
<dbReference type="KEGG" id="sjv:SJAV_14370"/>
<sequence>MNLTNKVKELSKYGELIAGDKKEKFVVDKIKAYFEEKKIDIYIYPQEVLNWKENEIEIECDGKKIDAISFPYSPSIDIETNDYKVIKVNNILEVNKYYKNTDVISIFTMDDYFRKIVIKDGKLLSHLPQKPPSIPAFYVRSRDVNKIHGKCRFYLKTSFTPSIGYTIEGIIPGKTNESIYVTAHHDHWFSGEHDNLISVVILPELSSKYELHLVSFTAEESGCYFSSFSWACGSHAFVRESNISPLITISLDNLTTNPQYFVTPGLLKYFENNISSPSPYTDSYNFLKLGIPTISVSDINYYYYHSERDIIDEKENFDEIIHKLNKFLATDIQINKYELINNIFNLPLPIEIKTLAFNLIEKGKYNELLKFYGSVLELNSGLMEACEFYKLVGLKKAYSTAIAIEDFDEIKNNCESSECQELFDKYLSYLQRETTKEYIKVLKNLF</sequence>
<organism evidence="2">
    <name type="scientific">Sulfurisphaera javensis</name>
    <dbReference type="NCBI Taxonomy" id="2049879"/>
    <lineage>
        <taxon>Archaea</taxon>
        <taxon>Thermoproteota</taxon>
        <taxon>Thermoprotei</taxon>
        <taxon>Sulfolobales</taxon>
        <taxon>Sulfolobaceae</taxon>
        <taxon>Sulfurisphaera</taxon>
    </lineage>
</organism>
<dbReference type="RefSeq" id="WP_369609080.1">
    <property type="nucleotide sequence ID" value="NZ_AP031322.1"/>
</dbReference>
<reference evidence="2" key="1">
    <citation type="submission" date="2024-03" db="EMBL/GenBank/DDBJ databases">
        <title>Complete genome sequence of Sulfurisphaera javensis strain KD-1.</title>
        <authorList>
            <person name="Sakai H."/>
            <person name="Nur N."/>
            <person name="Suwanto A."/>
            <person name="Kurosawa N."/>
        </authorList>
    </citation>
    <scope>NUCLEOTIDE SEQUENCE</scope>
    <source>
        <strain evidence="2">KD-1</strain>
    </source>
</reference>
<name>A0AAT9GRN7_9CREN</name>
<proteinExistence type="predicted"/>
<evidence type="ECO:0000259" key="1">
    <source>
        <dbReference type="Pfam" id="PF04389"/>
    </source>
</evidence>
<dbReference type="EMBL" id="AP031322">
    <property type="protein sequence ID" value="BFH73493.1"/>
    <property type="molecule type" value="Genomic_DNA"/>
</dbReference>
<feature type="domain" description="Peptidase M28" evidence="1">
    <location>
        <begin position="169"/>
        <end position="313"/>
    </location>
</feature>
<dbReference type="InterPro" id="IPR007484">
    <property type="entry name" value="Peptidase_M28"/>
</dbReference>
<protein>
    <submittedName>
        <fullName evidence="2">M28 family peptidase</fullName>
    </submittedName>
</protein>
<dbReference type="GeneID" id="92354392"/>
<dbReference type="AlphaFoldDB" id="A0AAT9GRN7"/>
<evidence type="ECO:0000313" key="2">
    <source>
        <dbReference type="EMBL" id="BFH73493.1"/>
    </source>
</evidence>
<dbReference type="Pfam" id="PF04389">
    <property type="entry name" value="Peptidase_M28"/>
    <property type="match status" value="1"/>
</dbReference>
<accession>A0AAT9GRN7</accession>
<gene>
    <name evidence="2" type="ORF">SJAV_14370</name>
</gene>
<dbReference type="Gene3D" id="3.40.630.10">
    <property type="entry name" value="Zn peptidases"/>
    <property type="match status" value="1"/>
</dbReference>